<dbReference type="InterPro" id="IPR047928">
    <property type="entry name" value="Perm_prefix_1"/>
</dbReference>
<evidence type="ECO:0000256" key="2">
    <source>
        <dbReference type="SAM" id="Phobius"/>
    </source>
</evidence>
<sequence length="229" mass="26703">MEAFSEYVDKIIKGLDCLENEKEDLKIEFLDHLNLLKKEYIDKGKSESEAIDLSLKVFGNKETITFELNKSTSKLCKLLKKVFVTIWWVYILFVVWALILGRSSNMIYLNNFKGINIIPFKQIGNYILMYPNGYSQLSNMFVSIILFIPFGFFIPIIVNKGKNIKNNLLFAFAFSFCIEWTQYMFSRGIFDIDDIILNLTGSIIGLGVYKLLLKVLKRYKMQYLIRGEL</sequence>
<evidence type="ECO:0000313" key="4">
    <source>
        <dbReference type="EMBL" id="TCK98733.1"/>
    </source>
</evidence>
<reference evidence="4 5" key="1">
    <citation type="submission" date="2019-03" db="EMBL/GenBank/DDBJ databases">
        <title>Genomic Encyclopedia of Type Strains, Phase IV (KMG-IV): sequencing the most valuable type-strain genomes for metagenomic binning, comparative biology and taxonomic classification.</title>
        <authorList>
            <person name="Goeker M."/>
        </authorList>
    </citation>
    <scope>NUCLEOTIDE SEQUENCE [LARGE SCALE GENOMIC DNA]</scope>
    <source>
        <strain evidence="4 5">DSM 24176</strain>
    </source>
</reference>
<dbReference type="OrthoDB" id="9805025at2"/>
<dbReference type="PANTHER" id="PTHR36834">
    <property type="entry name" value="MEMBRANE PROTEIN-RELATED"/>
    <property type="match status" value="1"/>
</dbReference>
<dbReference type="NCBIfam" id="NF038403">
    <property type="entry name" value="perm_prefix_1"/>
    <property type="match status" value="1"/>
</dbReference>
<dbReference type="AlphaFoldDB" id="A0A4R1N7T3"/>
<keyword evidence="1" id="KW-0175">Coiled coil</keyword>
<dbReference type="Pfam" id="PF04892">
    <property type="entry name" value="VanZ"/>
    <property type="match status" value="1"/>
</dbReference>
<feature type="transmembrane region" description="Helical" evidence="2">
    <location>
        <begin position="166"/>
        <end position="183"/>
    </location>
</feature>
<keyword evidence="2" id="KW-1133">Transmembrane helix</keyword>
<dbReference type="Proteomes" id="UP000294545">
    <property type="component" value="Unassembled WGS sequence"/>
</dbReference>
<dbReference type="InterPro" id="IPR006976">
    <property type="entry name" value="VanZ-like"/>
</dbReference>
<keyword evidence="2" id="KW-0472">Membrane</keyword>
<dbReference type="InterPro" id="IPR053150">
    <property type="entry name" value="Teicoplanin_resist-assoc"/>
</dbReference>
<feature type="transmembrane region" description="Helical" evidence="2">
    <location>
        <begin position="140"/>
        <end position="159"/>
    </location>
</feature>
<evidence type="ECO:0000256" key="1">
    <source>
        <dbReference type="SAM" id="Coils"/>
    </source>
</evidence>
<keyword evidence="2" id="KW-0812">Transmembrane</keyword>
<accession>A0A4R1N7T3</accession>
<keyword evidence="5" id="KW-1185">Reference proteome</keyword>
<dbReference type="EMBL" id="SMGQ01000011">
    <property type="protein sequence ID" value="TCK98733.1"/>
    <property type="molecule type" value="Genomic_DNA"/>
</dbReference>
<evidence type="ECO:0000313" key="5">
    <source>
        <dbReference type="Proteomes" id="UP000294545"/>
    </source>
</evidence>
<name>A0A4R1N7T3_9FIRM</name>
<gene>
    <name evidence="4" type="ORF">EDC19_1167</name>
</gene>
<dbReference type="PANTHER" id="PTHR36834:SF2">
    <property type="entry name" value="MEMBRANE PROTEIN"/>
    <property type="match status" value="1"/>
</dbReference>
<comment type="caution">
    <text evidence="4">The sequence shown here is derived from an EMBL/GenBank/DDBJ whole genome shotgun (WGS) entry which is preliminary data.</text>
</comment>
<organism evidence="4 5">
    <name type="scientific">Natranaerovirga hydrolytica</name>
    <dbReference type="NCBI Taxonomy" id="680378"/>
    <lineage>
        <taxon>Bacteria</taxon>
        <taxon>Bacillati</taxon>
        <taxon>Bacillota</taxon>
        <taxon>Clostridia</taxon>
        <taxon>Lachnospirales</taxon>
        <taxon>Natranaerovirgaceae</taxon>
        <taxon>Natranaerovirga</taxon>
    </lineage>
</organism>
<feature type="transmembrane region" description="Helical" evidence="2">
    <location>
        <begin position="78"/>
        <end position="99"/>
    </location>
</feature>
<feature type="transmembrane region" description="Helical" evidence="2">
    <location>
        <begin position="195"/>
        <end position="213"/>
    </location>
</feature>
<feature type="domain" description="VanZ-like" evidence="3">
    <location>
        <begin position="87"/>
        <end position="212"/>
    </location>
</feature>
<proteinExistence type="predicted"/>
<evidence type="ECO:0000259" key="3">
    <source>
        <dbReference type="Pfam" id="PF04892"/>
    </source>
</evidence>
<feature type="coiled-coil region" evidence="1">
    <location>
        <begin position="8"/>
        <end position="35"/>
    </location>
</feature>
<protein>
    <submittedName>
        <fullName evidence="4">VanZ like protein</fullName>
    </submittedName>
</protein>